<evidence type="ECO:0000256" key="3">
    <source>
        <dbReference type="ARBA" id="ARBA00022833"/>
    </source>
</evidence>
<proteinExistence type="inferred from homology"/>
<dbReference type="Gene3D" id="2.20.28.30">
    <property type="entry name" value="RNA polymerase ii, chain L"/>
    <property type="match status" value="1"/>
</dbReference>
<evidence type="ECO:0000256" key="4">
    <source>
        <dbReference type="ARBA" id="ARBA00023242"/>
    </source>
</evidence>
<keyword evidence="2" id="KW-0479">Metal-binding</keyword>
<accession>A0ABM3KJI4</accession>
<evidence type="ECO:0000256" key="5">
    <source>
        <dbReference type="ARBA" id="ARBA00025770"/>
    </source>
</evidence>
<comment type="similarity">
    <text evidence="5">Belongs to the archaeal Rpo12/eukaryotic RPC10 RNA polymerase subunit family.</text>
</comment>
<gene>
    <name evidence="7" type="primary">LOC103485454</name>
</gene>
<evidence type="ECO:0000256" key="2">
    <source>
        <dbReference type="ARBA" id="ARBA00022723"/>
    </source>
</evidence>
<organism evidence="6 7">
    <name type="scientific">Cucumis melo</name>
    <name type="common">Muskmelon</name>
    <dbReference type="NCBI Taxonomy" id="3656"/>
    <lineage>
        <taxon>Eukaryota</taxon>
        <taxon>Viridiplantae</taxon>
        <taxon>Streptophyta</taxon>
        <taxon>Embryophyta</taxon>
        <taxon>Tracheophyta</taxon>
        <taxon>Spermatophyta</taxon>
        <taxon>Magnoliopsida</taxon>
        <taxon>eudicotyledons</taxon>
        <taxon>Gunneridae</taxon>
        <taxon>Pentapetalae</taxon>
        <taxon>rosids</taxon>
        <taxon>fabids</taxon>
        <taxon>Cucurbitales</taxon>
        <taxon>Cucurbitaceae</taxon>
        <taxon>Benincaseae</taxon>
        <taxon>Cucumis</taxon>
    </lineage>
</organism>
<keyword evidence="3" id="KW-0862">Zinc</keyword>
<reference evidence="7" key="1">
    <citation type="submission" date="2025-08" db="UniProtKB">
        <authorList>
            <consortium name="RefSeq"/>
        </authorList>
    </citation>
    <scope>IDENTIFICATION</scope>
    <source>
        <tissue evidence="7">Stem</tissue>
    </source>
</reference>
<dbReference type="InterPro" id="IPR029040">
    <property type="entry name" value="RPABC4/Spt4"/>
</dbReference>
<dbReference type="Pfam" id="PF03604">
    <property type="entry name" value="Zn_ribbon_RPAB4"/>
    <property type="match status" value="1"/>
</dbReference>
<dbReference type="PANTHER" id="PTHR12056">
    <property type="entry name" value="DNA-DIRECTED RNA POLYMERASES I, II, AND III"/>
    <property type="match status" value="1"/>
</dbReference>
<dbReference type="SUPFAM" id="SSF63393">
    <property type="entry name" value="RNA polymerase subunits"/>
    <property type="match status" value="1"/>
</dbReference>
<protein>
    <submittedName>
        <fullName evidence="7">DNA-directed RNA polymerases II, IV and V subunit 12 isoform X1</fullName>
    </submittedName>
</protein>
<name>A0ABM3KJI4_CUCME</name>
<evidence type="ECO:0000313" key="6">
    <source>
        <dbReference type="Proteomes" id="UP001652600"/>
    </source>
</evidence>
<comment type="subcellular location">
    <subcellularLocation>
        <location evidence="1">Nucleus</location>
    </subcellularLocation>
</comment>
<dbReference type="Proteomes" id="UP001652600">
    <property type="component" value="Chromosome 3"/>
</dbReference>
<dbReference type="RefSeq" id="XP_050937960.1">
    <property type="nucleotide sequence ID" value="XM_051082003.1"/>
</dbReference>
<dbReference type="GeneID" id="103485454"/>
<dbReference type="GO" id="GO:0000428">
    <property type="term" value="C:DNA-directed RNA polymerase complex"/>
    <property type="evidence" value="ECO:0007669"/>
    <property type="project" value="UniProtKB-KW"/>
</dbReference>
<sequence length="98" mass="11501">MLKLHVHYVWGIQLKEREEKEAAASSARSHPLHFDFSANRKIFEVSLMDPQPEPVSYICGDCGMENTLKQGDVIQCRECGYRILYKKRTRRIVQYEAR</sequence>
<dbReference type="PANTHER" id="PTHR12056:SF2">
    <property type="entry name" value="GEO11084P1"/>
    <property type="match status" value="1"/>
</dbReference>
<keyword evidence="7" id="KW-0804">Transcription</keyword>
<evidence type="ECO:0000256" key="1">
    <source>
        <dbReference type="ARBA" id="ARBA00004123"/>
    </source>
</evidence>
<dbReference type="InterPro" id="IPR039747">
    <property type="entry name" value="RPABC4"/>
</dbReference>
<keyword evidence="6" id="KW-1185">Reference proteome</keyword>
<evidence type="ECO:0000313" key="7">
    <source>
        <dbReference type="RefSeq" id="XP_050937960.1"/>
    </source>
</evidence>
<keyword evidence="4" id="KW-0539">Nucleus</keyword>
<dbReference type="InterPro" id="IPR006591">
    <property type="entry name" value="RNAP_P/RPABC4"/>
</dbReference>
<keyword evidence="7" id="KW-0240">DNA-directed RNA polymerase</keyword>
<dbReference type="SMART" id="SM00659">
    <property type="entry name" value="RPOLCX"/>
    <property type="match status" value="1"/>
</dbReference>